<dbReference type="Pfam" id="PF03936">
    <property type="entry name" value="Terpene_synth_C"/>
    <property type="match status" value="1"/>
</dbReference>
<evidence type="ECO:0000313" key="4">
    <source>
        <dbReference type="EnsemblPlants" id="Ma07_p27250.1"/>
    </source>
</evidence>
<dbReference type="Proteomes" id="UP000012960">
    <property type="component" value="Unplaced"/>
</dbReference>
<sequence>MIYLSLNGTCLLNNSTVYLGSSTCSSSASLAGAICSVHETATVFLCQTTQVILTGRLLVHYSLCIVALTEISALLPCLEPMFNIFPFLEELELFSNVVDRWVVNAIDKIPGYMKLCFPVVFDIGKRCRI</sequence>
<evidence type="ECO:0000259" key="2">
    <source>
        <dbReference type="Pfam" id="PF03936"/>
    </source>
</evidence>
<protein>
    <submittedName>
        <fullName evidence="3">(wild Malaysian banana) hypothetical protein</fullName>
    </submittedName>
</protein>
<dbReference type="GO" id="GO:0016114">
    <property type="term" value="P:terpenoid biosynthetic process"/>
    <property type="evidence" value="ECO:0007669"/>
    <property type="project" value="InterPro"/>
</dbReference>
<gene>
    <name evidence="3" type="ORF">GSMUA_27270.1</name>
</gene>
<proteinExistence type="predicted"/>
<dbReference type="Gramene" id="Ma07_t27250.1">
    <property type="protein sequence ID" value="Ma07_p27250.1"/>
    <property type="gene ID" value="Ma07_g27250"/>
</dbReference>
<dbReference type="EnsemblPlants" id="Ma07_t27250.1">
    <property type="protein sequence ID" value="Ma07_p27250.1"/>
    <property type="gene ID" value="Ma07_g27250"/>
</dbReference>
<dbReference type="SUPFAM" id="SSF48576">
    <property type="entry name" value="Terpenoid synthases"/>
    <property type="match status" value="1"/>
</dbReference>
<organism evidence="4 5">
    <name type="scientific">Musa acuminata subsp. malaccensis</name>
    <name type="common">Wild banana</name>
    <name type="synonym">Musa malaccensis</name>
    <dbReference type="NCBI Taxonomy" id="214687"/>
    <lineage>
        <taxon>Eukaryota</taxon>
        <taxon>Viridiplantae</taxon>
        <taxon>Streptophyta</taxon>
        <taxon>Embryophyta</taxon>
        <taxon>Tracheophyta</taxon>
        <taxon>Spermatophyta</taxon>
        <taxon>Magnoliopsida</taxon>
        <taxon>Liliopsida</taxon>
        <taxon>Zingiberales</taxon>
        <taxon>Musaceae</taxon>
        <taxon>Musa</taxon>
    </lineage>
</organism>
<dbReference type="InterPro" id="IPR008949">
    <property type="entry name" value="Isoprenoid_synthase_dom_sf"/>
</dbReference>
<dbReference type="InParanoid" id="A0A804K0E9"/>
<accession>A0A804K0E9</accession>
<evidence type="ECO:0000313" key="5">
    <source>
        <dbReference type="Proteomes" id="UP000012960"/>
    </source>
</evidence>
<dbReference type="PANTHER" id="PTHR31225">
    <property type="entry name" value="OS04G0344100 PROTEIN-RELATED"/>
    <property type="match status" value="1"/>
</dbReference>
<dbReference type="GO" id="GO:0000287">
    <property type="term" value="F:magnesium ion binding"/>
    <property type="evidence" value="ECO:0007669"/>
    <property type="project" value="InterPro"/>
</dbReference>
<dbReference type="AlphaFoldDB" id="A0A804K0E9"/>
<evidence type="ECO:0000313" key="3">
    <source>
        <dbReference type="EMBL" id="CAG1857912.1"/>
    </source>
</evidence>
<keyword evidence="1" id="KW-0479">Metal-binding</keyword>
<name>A0A804K0E9_MUSAM</name>
<feature type="domain" description="Terpene synthase metal-binding" evidence="2">
    <location>
        <begin position="60"/>
        <end position="124"/>
    </location>
</feature>
<reference evidence="4" key="2">
    <citation type="submission" date="2021-05" db="UniProtKB">
        <authorList>
            <consortium name="EnsemblPlants"/>
        </authorList>
    </citation>
    <scope>IDENTIFICATION</scope>
    <source>
        <strain evidence="4">subsp. malaccensis</strain>
    </source>
</reference>
<dbReference type="InterPro" id="IPR005630">
    <property type="entry name" value="Terpene_synthase_metal-bd"/>
</dbReference>
<reference evidence="3" key="1">
    <citation type="submission" date="2021-03" db="EMBL/GenBank/DDBJ databases">
        <authorList>
            <consortium name="Genoscope - CEA"/>
            <person name="William W."/>
        </authorList>
    </citation>
    <scope>NUCLEOTIDE SEQUENCE</scope>
    <source>
        <strain evidence="3">Doubled-haploid Pahang</strain>
    </source>
</reference>
<dbReference type="InterPro" id="IPR050148">
    <property type="entry name" value="Terpene_synthase-like"/>
</dbReference>
<dbReference type="Gene3D" id="1.10.600.10">
    <property type="entry name" value="Farnesyl Diphosphate Synthase"/>
    <property type="match status" value="1"/>
</dbReference>
<keyword evidence="5" id="KW-1185">Reference proteome</keyword>
<evidence type="ECO:0000256" key="1">
    <source>
        <dbReference type="ARBA" id="ARBA00022723"/>
    </source>
</evidence>
<dbReference type="EMBL" id="HG996473">
    <property type="protein sequence ID" value="CAG1857912.1"/>
    <property type="molecule type" value="Genomic_DNA"/>
</dbReference>
<dbReference type="GO" id="GO:0010333">
    <property type="term" value="F:terpene synthase activity"/>
    <property type="evidence" value="ECO:0007669"/>
    <property type="project" value="InterPro"/>
</dbReference>